<evidence type="ECO:0000256" key="10">
    <source>
        <dbReference type="ARBA" id="ARBA00024195"/>
    </source>
</evidence>
<keyword evidence="3 12" id="KW-0732">Signal</keyword>
<evidence type="ECO:0000313" key="15">
    <source>
        <dbReference type="Proteomes" id="UP001152888"/>
    </source>
</evidence>
<feature type="signal peptide" evidence="12">
    <location>
        <begin position="1"/>
        <end position="24"/>
    </location>
</feature>
<evidence type="ECO:0000256" key="9">
    <source>
        <dbReference type="ARBA" id="ARBA00023180"/>
    </source>
</evidence>
<dbReference type="PROSITE" id="PS00135">
    <property type="entry name" value="TRYPSIN_SER"/>
    <property type="match status" value="2"/>
</dbReference>
<feature type="domain" description="Peptidase S1" evidence="13">
    <location>
        <begin position="403"/>
        <end position="648"/>
    </location>
</feature>
<feature type="chain" id="PRO_5040187262" description="Peptidase S1 domain-containing protein" evidence="12">
    <location>
        <begin position="25"/>
        <end position="650"/>
    </location>
</feature>
<dbReference type="GO" id="GO:0006508">
    <property type="term" value="P:proteolysis"/>
    <property type="evidence" value="ECO:0007669"/>
    <property type="project" value="UniProtKB-KW"/>
</dbReference>
<evidence type="ECO:0000256" key="11">
    <source>
        <dbReference type="RuleBase" id="RU363034"/>
    </source>
</evidence>
<dbReference type="GO" id="GO:0051604">
    <property type="term" value="P:protein maturation"/>
    <property type="evidence" value="ECO:0007669"/>
    <property type="project" value="UniProtKB-ARBA"/>
</dbReference>
<keyword evidence="15" id="KW-1185">Reference proteome</keyword>
<dbReference type="InterPro" id="IPR009003">
    <property type="entry name" value="Peptidase_S1_PA"/>
</dbReference>
<keyword evidence="4 11" id="KW-0378">Hydrolase</keyword>
<dbReference type="SMART" id="SM00020">
    <property type="entry name" value="Tryp_SPc"/>
    <property type="match status" value="2"/>
</dbReference>
<evidence type="ECO:0000259" key="13">
    <source>
        <dbReference type="PROSITE" id="PS50240"/>
    </source>
</evidence>
<dbReference type="InterPro" id="IPR033116">
    <property type="entry name" value="TRYPSIN_SER"/>
</dbReference>
<dbReference type="PROSITE" id="PS50240">
    <property type="entry name" value="TRYPSIN_DOM"/>
    <property type="match status" value="2"/>
</dbReference>
<comment type="similarity">
    <text evidence="10">Belongs to the peptidase S1 family. CLIP subfamily.</text>
</comment>
<dbReference type="CDD" id="cd00190">
    <property type="entry name" value="Tryp_SPc"/>
    <property type="match status" value="2"/>
</dbReference>
<dbReference type="SUPFAM" id="SSF50494">
    <property type="entry name" value="Trypsin-like serine proteases"/>
    <property type="match status" value="2"/>
</dbReference>
<dbReference type="InterPro" id="IPR001314">
    <property type="entry name" value="Peptidase_S1A"/>
</dbReference>
<dbReference type="FunFam" id="2.40.10.10:FF:000028">
    <property type="entry name" value="Serine protease easter"/>
    <property type="match status" value="1"/>
</dbReference>
<evidence type="ECO:0000313" key="14">
    <source>
        <dbReference type="EMBL" id="CAH1983364.1"/>
    </source>
</evidence>
<sequence>MNSFNNALILVNLYYMLLYCTVRCTSMSDHKAWEMLPSGDCGIGRKPVRITNGKEADLGQFPWIARLGYEDGQAIKFKCGGTLLNKWYVITAAHCLKENEEKLVANICIQFLPDPRGSLRLRHASDDSTLHAGISLKFNAYFLPLITKKVIRLGENVENEELCDKAACSLPVQDIPVASIMIHAEYNTITSKNDIGLIALRKSANYTDFVKPVCLPRGDLTNENHLGEEVTVAGWGVIDSSTEETSPELLFVNIPVVELDVCRKIYKSIELDDTQWCVGKNTGEDSCSGDSGGPLMNWKAKGGSKQYFLLGIVSFGQSYCGENPSVYTNTNHFMLWILDNILAHRKRVEKMKSRSPKNEVRNMLKVSVDKQHSGINDIESHPNWIHLDTDQCGYTRYISKQRIVNGEKASLGQFPWIARLGRQRIHYIYFDCGGTLINPYYVITAAHCGTDHDVVRLGENYITDEPDCDETGCAPLVQDIPIEKNKLFGYNTTNYKNDLMLSRLKFAATLNEFVWPACLPFGPVLEKDYVGSHVQIAGWGYTDSVQLLTSDNLMYINAPVLDTEACNKIFKRPLNPATQYCVGFPKEEKKDSCAGDSGGPMTKSENIDGERRHFLLGLVSYGVRRCGDGPAVYTRIIAFLPELLDEIVVG</sequence>
<evidence type="ECO:0000256" key="6">
    <source>
        <dbReference type="ARBA" id="ARBA00022837"/>
    </source>
</evidence>
<keyword evidence="8" id="KW-1015">Disulfide bond</keyword>
<dbReference type="Gene3D" id="2.40.10.10">
    <property type="entry name" value="Trypsin-like serine proteases"/>
    <property type="match status" value="3"/>
</dbReference>
<dbReference type="Pfam" id="PF00089">
    <property type="entry name" value="Trypsin"/>
    <property type="match status" value="3"/>
</dbReference>
<dbReference type="InterPro" id="IPR051487">
    <property type="entry name" value="Ser/Thr_Proteases_Immune/Dev"/>
</dbReference>
<dbReference type="FunFam" id="2.40.10.10:FF:000078">
    <property type="entry name" value="Serine protease H137"/>
    <property type="match status" value="1"/>
</dbReference>
<feature type="domain" description="Peptidase S1" evidence="13">
    <location>
        <begin position="50"/>
        <end position="342"/>
    </location>
</feature>
<evidence type="ECO:0000256" key="1">
    <source>
        <dbReference type="ARBA" id="ARBA00022670"/>
    </source>
</evidence>
<evidence type="ECO:0000256" key="12">
    <source>
        <dbReference type="SAM" id="SignalP"/>
    </source>
</evidence>
<keyword evidence="7" id="KW-0865">Zymogen</keyword>
<protein>
    <recommendedName>
        <fullName evidence="13">Peptidase S1 domain-containing protein</fullName>
    </recommendedName>
</protein>
<dbReference type="GO" id="GO:0046872">
    <property type="term" value="F:metal ion binding"/>
    <property type="evidence" value="ECO:0007669"/>
    <property type="project" value="UniProtKB-KW"/>
</dbReference>
<keyword evidence="2" id="KW-0479">Metal-binding</keyword>
<accession>A0A9P0KWU6</accession>
<reference evidence="14" key="1">
    <citation type="submission" date="2022-03" db="EMBL/GenBank/DDBJ databases">
        <authorList>
            <person name="Sayadi A."/>
        </authorList>
    </citation>
    <scope>NUCLEOTIDE SEQUENCE</scope>
</reference>
<dbReference type="AlphaFoldDB" id="A0A9P0KWU6"/>
<dbReference type="PANTHER" id="PTHR24256">
    <property type="entry name" value="TRYPTASE-RELATED"/>
    <property type="match status" value="1"/>
</dbReference>
<keyword evidence="9" id="KW-0325">Glycoprotein</keyword>
<dbReference type="InterPro" id="IPR001254">
    <property type="entry name" value="Trypsin_dom"/>
</dbReference>
<evidence type="ECO:0000256" key="8">
    <source>
        <dbReference type="ARBA" id="ARBA00023157"/>
    </source>
</evidence>
<comment type="caution">
    <text evidence="14">The sequence shown here is derived from an EMBL/GenBank/DDBJ whole genome shotgun (WGS) entry which is preliminary data.</text>
</comment>
<dbReference type="InterPro" id="IPR018114">
    <property type="entry name" value="TRYPSIN_HIS"/>
</dbReference>
<name>A0A9P0KWU6_ACAOB</name>
<keyword evidence="1 11" id="KW-0645">Protease</keyword>
<evidence type="ECO:0000256" key="7">
    <source>
        <dbReference type="ARBA" id="ARBA00023145"/>
    </source>
</evidence>
<evidence type="ECO:0000256" key="3">
    <source>
        <dbReference type="ARBA" id="ARBA00022729"/>
    </source>
</evidence>
<dbReference type="GO" id="GO:0004252">
    <property type="term" value="F:serine-type endopeptidase activity"/>
    <property type="evidence" value="ECO:0007669"/>
    <property type="project" value="InterPro"/>
</dbReference>
<dbReference type="OrthoDB" id="547031at2759"/>
<dbReference type="PRINTS" id="PR00722">
    <property type="entry name" value="CHYMOTRYPSIN"/>
</dbReference>
<keyword evidence="5 11" id="KW-0720">Serine protease</keyword>
<dbReference type="PROSITE" id="PS00134">
    <property type="entry name" value="TRYPSIN_HIS"/>
    <property type="match status" value="2"/>
</dbReference>
<evidence type="ECO:0000256" key="2">
    <source>
        <dbReference type="ARBA" id="ARBA00022723"/>
    </source>
</evidence>
<evidence type="ECO:0000256" key="5">
    <source>
        <dbReference type="ARBA" id="ARBA00022825"/>
    </source>
</evidence>
<dbReference type="InterPro" id="IPR043504">
    <property type="entry name" value="Peptidase_S1_PA_chymotrypsin"/>
</dbReference>
<dbReference type="Proteomes" id="UP001152888">
    <property type="component" value="Unassembled WGS sequence"/>
</dbReference>
<keyword evidence="6" id="KW-0106">Calcium</keyword>
<evidence type="ECO:0000256" key="4">
    <source>
        <dbReference type="ARBA" id="ARBA00022801"/>
    </source>
</evidence>
<dbReference type="EMBL" id="CAKOFQ010006938">
    <property type="protein sequence ID" value="CAH1983364.1"/>
    <property type="molecule type" value="Genomic_DNA"/>
</dbReference>
<organism evidence="14 15">
    <name type="scientific">Acanthoscelides obtectus</name>
    <name type="common">Bean weevil</name>
    <name type="synonym">Bruchus obtectus</name>
    <dbReference type="NCBI Taxonomy" id="200917"/>
    <lineage>
        <taxon>Eukaryota</taxon>
        <taxon>Metazoa</taxon>
        <taxon>Ecdysozoa</taxon>
        <taxon>Arthropoda</taxon>
        <taxon>Hexapoda</taxon>
        <taxon>Insecta</taxon>
        <taxon>Pterygota</taxon>
        <taxon>Neoptera</taxon>
        <taxon>Endopterygota</taxon>
        <taxon>Coleoptera</taxon>
        <taxon>Polyphaga</taxon>
        <taxon>Cucujiformia</taxon>
        <taxon>Chrysomeloidea</taxon>
        <taxon>Chrysomelidae</taxon>
        <taxon>Bruchinae</taxon>
        <taxon>Bruchini</taxon>
        <taxon>Acanthoscelides</taxon>
    </lineage>
</organism>
<gene>
    <name evidence="14" type="ORF">ACAOBT_LOCUS15531</name>
</gene>
<proteinExistence type="inferred from homology"/>